<evidence type="ECO:0000256" key="1">
    <source>
        <dbReference type="SAM" id="Phobius"/>
    </source>
</evidence>
<evidence type="ECO:0000313" key="3">
    <source>
        <dbReference type="Proteomes" id="UP001295444"/>
    </source>
</evidence>
<dbReference type="AlphaFoldDB" id="A0AAD1SBY2"/>
<feature type="non-terminal residue" evidence="2">
    <location>
        <position position="1"/>
    </location>
</feature>
<name>A0AAD1SBY2_PELCU</name>
<proteinExistence type="predicted"/>
<evidence type="ECO:0000313" key="2">
    <source>
        <dbReference type="EMBL" id="CAH2294099.1"/>
    </source>
</evidence>
<organism evidence="2 3">
    <name type="scientific">Pelobates cultripes</name>
    <name type="common">Western spadefoot toad</name>
    <dbReference type="NCBI Taxonomy" id="61616"/>
    <lineage>
        <taxon>Eukaryota</taxon>
        <taxon>Metazoa</taxon>
        <taxon>Chordata</taxon>
        <taxon>Craniata</taxon>
        <taxon>Vertebrata</taxon>
        <taxon>Euteleostomi</taxon>
        <taxon>Amphibia</taxon>
        <taxon>Batrachia</taxon>
        <taxon>Anura</taxon>
        <taxon>Pelobatoidea</taxon>
        <taxon>Pelobatidae</taxon>
        <taxon>Pelobates</taxon>
    </lineage>
</organism>
<keyword evidence="1" id="KW-0472">Membrane</keyword>
<reference evidence="2" key="1">
    <citation type="submission" date="2022-03" db="EMBL/GenBank/DDBJ databases">
        <authorList>
            <person name="Alioto T."/>
            <person name="Alioto T."/>
            <person name="Gomez Garrido J."/>
        </authorList>
    </citation>
    <scope>NUCLEOTIDE SEQUENCE</scope>
</reference>
<sequence length="49" mass="5814">FDSSSWINTWDRLHTLRQSFIRDSDRLQSESSFLSLFIVFTGCFYGYIA</sequence>
<feature type="transmembrane region" description="Helical" evidence="1">
    <location>
        <begin position="31"/>
        <end position="48"/>
    </location>
</feature>
<keyword evidence="1" id="KW-0812">Transmembrane</keyword>
<protein>
    <submittedName>
        <fullName evidence="2">Uncharacterized protein</fullName>
    </submittedName>
</protein>
<keyword evidence="1" id="KW-1133">Transmembrane helix</keyword>
<keyword evidence="3" id="KW-1185">Reference proteome</keyword>
<accession>A0AAD1SBY2</accession>
<gene>
    <name evidence="2" type="ORF">PECUL_23A004671</name>
</gene>
<dbReference type="Proteomes" id="UP001295444">
    <property type="component" value="Chromosome 05"/>
</dbReference>
<dbReference type="EMBL" id="OW240916">
    <property type="protein sequence ID" value="CAH2294099.1"/>
    <property type="molecule type" value="Genomic_DNA"/>
</dbReference>